<dbReference type="FunFam" id="3.30.460.80:FF:000002">
    <property type="entry name" value="NADH dehydrogenase iron-sulfur protein 3, mitochondrial"/>
    <property type="match status" value="1"/>
</dbReference>
<keyword evidence="6" id="KW-0830">Ubiquinone</keyword>
<dbReference type="EC" id="1.6.5.3" evidence="10"/>
<keyword evidence="5 8" id="KW-0520">NAD</keyword>
<reference evidence="10" key="1">
    <citation type="journal article" date="2013" name="Genome Biol. Evol.">
        <title>Strikingly bacteria-like and gene-rich mitochondrial genomes throughout jakobid protists.</title>
        <authorList>
            <person name="Burger G."/>
            <person name="Gray M.W."/>
            <person name="Forget L."/>
            <person name="Lang B.F."/>
        </authorList>
    </citation>
    <scope>NUCLEOTIDE SEQUENCE</scope>
    <source>
        <strain evidence="10">ATCC PRA-185</strain>
    </source>
</reference>
<feature type="domain" description="NADH:ubiquinone oxidoreductase 30kDa subunit" evidence="9">
    <location>
        <begin position="36"/>
        <end position="156"/>
    </location>
</feature>
<dbReference type="Pfam" id="PF00329">
    <property type="entry name" value="Complex1_30kDa"/>
    <property type="match status" value="1"/>
</dbReference>
<evidence type="ECO:0000256" key="2">
    <source>
        <dbReference type="ARBA" id="ARBA00007569"/>
    </source>
</evidence>
<dbReference type="NCBIfam" id="NF004733">
    <property type="entry name" value="PRK06074.1-5"/>
    <property type="match status" value="1"/>
</dbReference>
<geneLocation type="mitochondrion" evidence="10"/>
<comment type="catalytic activity">
    <reaction evidence="7">
        <text>a ubiquinone + NADH + 5 H(+)(in) = a ubiquinol + NAD(+) + 4 H(+)(out)</text>
        <dbReference type="Rhea" id="RHEA:29091"/>
        <dbReference type="Rhea" id="RHEA-COMP:9565"/>
        <dbReference type="Rhea" id="RHEA-COMP:9566"/>
        <dbReference type="ChEBI" id="CHEBI:15378"/>
        <dbReference type="ChEBI" id="CHEBI:16389"/>
        <dbReference type="ChEBI" id="CHEBI:17976"/>
        <dbReference type="ChEBI" id="CHEBI:57540"/>
        <dbReference type="ChEBI" id="CHEBI:57945"/>
        <dbReference type="EC" id="7.1.1.2"/>
    </reaction>
</comment>
<evidence type="ECO:0000256" key="1">
    <source>
        <dbReference type="ARBA" id="ARBA00004173"/>
    </source>
</evidence>
<dbReference type="InterPro" id="IPR010218">
    <property type="entry name" value="NADH_DH_suC"/>
</dbReference>
<keyword evidence="10" id="KW-0496">Mitochondrion</keyword>
<gene>
    <name evidence="10" type="primary">nad9</name>
</gene>
<proteinExistence type="inferred from homology"/>
<dbReference type="GO" id="GO:0016651">
    <property type="term" value="F:oxidoreductase activity, acting on NAD(P)H"/>
    <property type="evidence" value="ECO:0007669"/>
    <property type="project" value="InterPro"/>
</dbReference>
<evidence type="ECO:0000256" key="7">
    <source>
        <dbReference type="ARBA" id="ARBA00049551"/>
    </source>
</evidence>
<keyword evidence="10" id="KW-0560">Oxidoreductase</keyword>
<dbReference type="SUPFAM" id="SSF143243">
    <property type="entry name" value="Nqo5-like"/>
    <property type="match status" value="1"/>
</dbReference>
<name>M4QCV2_ANDGO</name>
<evidence type="ECO:0000256" key="3">
    <source>
        <dbReference type="ARBA" id="ARBA00022448"/>
    </source>
</evidence>
<keyword evidence="3 8" id="KW-0813">Transport</keyword>
<dbReference type="SMR" id="M4QCV2"/>
<protein>
    <submittedName>
        <fullName evidence="10">NADH dehydrogenase subunit 9</fullName>
        <ecNumber evidence="10">1.6.5.3</ecNumber>
    </submittedName>
</protein>
<evidence type="ECO:0000256" key="5">
    <source>
        <dbReference type="ARBA" id="ARBA00023027"/>
    </source>
</evidence>
<evidence type="ECO:0000313" key="10">
    <source>
        <dbReference type="EMBL" id="AGH24025.1"/>
    </source>
</evidence>
<dbReference type="GO" id="GO:0016020">
    <property type="term" value="C:membrane"/>
    <property type="evidence" value="ECO:0007669"/>
    <property type="project" value="UniProtKB-ARBA"/>
</dbReference>
<keyword evidence="4 8" id="KW-1278">Translocase</keyword>
<dbReference type="GO" id="GO:0005739">
    <property type="term" value="C:mitochondrion"/>
    <property type="evidence" value="ECO:0007669"/>
    <property type="project" value="UniProtKB-SubCell"/>
</dbReference>
<dbReference type="InterPro" id="IPR020396">
    <property type="entry name" value="NADH_UbQ_OxRdtase_CS"/>
</dbReference>
<dbReference type="PANTHER" id="PTHR10884:SF14">
    <property type="entry name" value="NADH DEHYDROGENASE [UBIQUINONE] IRON-SULFUR PROTEIN 3, MITOCHONDRIAL"/>
    <property type="match status" value="1"/>
</dbReference>
<comment type="subcellular location">
    <subcellularLocation>
        <location evidence="1">Mitochondrion</location>
    </subcellularLocation>
</comment>
<sequence>MTQQHATLEAYGVSLAQMLPQYVESVHVSKGELTLVVKPSFIAETLRFLRDHTQSQFESLVEITAIDYPERENRFDVVYCLLSYHYNTRLIVKTMVSEMTPLVSVTSLYPSANWYEREVWDLFGIYFVNHPDLRRIMTDYGFEGHPLRKDFPLSGYIEVRYDDEQKRVVTEPLELAQEFRSFDFTSPWEQMKVLGPSKK</sequence>
<accession>M4QCV2</accession>
<dbReference type="NCBIfam" id="TIGR01961">
    <property type="entry name" value="NuoC_fam"/>
    <property type="match status" value="1"/>
</dbReference>
<dbReference type="HAMAP" id="MF_01357">
    <property type="entry name" value="NDH1_NuoC"/>
    <property type="match status" value="1"/>
</dbReference>
<dbReference type="GO" id="GO:0008137">
    <property type="term" value="F:NADH dehydrogenase (ubiquinone) activity"/>
    <property type="evidence" value="ECO:0007669"/>
    <property type="project" value="UniProtKB-EC"/>
</dbReference>
<dbReference type="InterPro" id="IPR037232">
    <property type="entry name" value="NADH_quin_OxRdtase_su_C/D-like"/>
</dbReference>
<evidence type="ECO:0000256" key="8">
    <source>
        <dbReference type="RuleBase" id="RU003456"/>
    </source>
</evidence>
<dbReference type="InterPro" id="IPR001268">
    <property type="entry name" value="NADH_UbQ_OxRdtase_30kDa_su"/>
</dbReference>
<organism evidence="10">
    <name type="scientific">Andalucia godoyi</name>
    <name type="common">Flagellate</name>
    <dbReference type="NCBI Taxonomy" id="505711"/>
    <lineage>
        <taxon>Eukaryota</taxon>
        <taxon>Discoba</taxon>
        <taxon>Jakobida</taxon>
        <taxon>Andalucina</taxon>
        <taxon>Andaluciidae</taxon>
        <taxon>Andalucia</taxon>
    </lineage>
</organism>
<comment type="similarity">
    <text evidence="2 8">Belongs to the complex I 30 kDa subunit family.</text>
</comment>
<dbReference type="EMBL" id="KC353352">
    <property type="protein sequence ID" value="AGH24025.1"/>
    <property type="molecule type" value="Genomic_DNA"/>
</dbReference>
<evidence type="ECO:0000256" key="6">
    <source>
        <dbReference type="ARBA" id="ARBA00023075"/>
    </source>
</evidence>
<dbReference type="AlphaFoldDB" id="M4QCV2"/>
<dbReference type="Gene3D" id="3.30.460.80">
    <property type="entry name" value="NADH:ubiquinone oxidoreductase, 30kDa subunit"/>
    <property type="match status" value="1"/>
</dbReference>
<evidence type="ECO:0000259" key="9">
    <source>
        <dbReference type="Pfam" id="PF00329"/>
    </source>
</evidence>
<evidence type="ECO:0000256" key="4">
    <source>
        <dbReference type="ARBA" id="ARBA00022967"/>
    </source>
</evidence>
<dbReference type="PANTHER" id="PTHR10884">
    <property type="entry name" value="NADH DEHYDROGENASE UBIQUINONE IRON-SULFUR PROTEIN 3"/>
    <property type="match status" value="1"/>
</dbReference>
<dbReference type="PROSITE" id="PS00542">
    <property type="entry name" value="COMPLEX1_30K"/>
    <property type="match status" value="1"/>
</dbReference>